<dbReference type="GO" id="GO:0004222">
    <property type="term" value="F:metalloendopeptidase activity"/>
    <property type="evidence" value="ECO:0007669"/>
    <property type="project" value="InterPro"/>
</dbReference>
<dbReference type="PROSITE" id="PS51885">
    <property type="entry name" value="NEPRILYSIN"/>
    <property type="match status" value="1"/>
</dbReference>
<dbReference type="InterPro" id="IPR024079">
    <property type="entry name" value="MetalloPept_cat_dom_sf"/>
</dbReference>
<keyword evidence="3" id="KW-0645">Protease</keyword>
<dbReference type="Pfam" id="PF05649">
    <property type="entry name" value="Peptidase_M13_N"/>
    <property type="match status" value="1"/>
</dbReference>
<evidence type="ECO:0000256" key="5">
    <source>
        <dbReference type="ARBA" id="ARBA00022801"/>
    </source>
</evidence>
<keyword evidence="4" id="KW-0479">Metal-binding</keyword>
<dbReference type="EMBL" id="JACGXS010000011">
    <property type="protein sequence ID" value="MBA8683368.1"/>
    <property type="molecule type" value="Genomic_DNA"/>
</dbReference>
<proteinExistence type="inferred from homology"/>
<dbReference type="InterPro" id="IPR042089">
    <property type="entry name" value="Peptidase_M13_dom_2"/>
</dbReference>
<dbReference type="PRINTS" id="PR00786">
    <property type="entry name" value="NEPRILYSIN"/>
</dbReference>
<comment type="similarity">
    <text evidence="2">Belongs to the peptidase M13 family.</text>
</comment>
<dbReference type="Gene3D" id="1.10.1380.10">
    <property type="entry name" value="Neutral endopeptidase , domain2"/>
    <property type="match status" value="1"/>
</dbReference>
<dbReference type="PANTHER" id="PTHR11733:SF167">
    <property type="entry name" value="FI17812P1-RELATED"/>
    <property type="match status" value="1"/>
</dbReference>
<dbReference type="InterPro" id="IPR008753">
    <property type="entry name" value="Peptidase_M13_N"/>
</dbReference>
<gene>
    <name evidence="10" type="ORF">H4O11_16335</name>
</gene>
<dbReference type="InterPro" id="IPR000718">
    <property type="entry name" value="Peptidase_M13"/>
</dbReference>
<evidence type="ECO:0000256" key="2">
    <source>
        <dbReference type="ARBA" id="ARBA00007357"/>
    </source>
</evidence>
<evidence type="ECO:0000313" key="11">
    <source>
        <dbReference type="Proteomes" id="UP000547058"/>
    </source>
</evidence>
<organism evidence="10 11">
    <name type="scientific">Stenotrophomonas tumulicola</name>
    <dbReference type="NCBI Taxonomy" id="1685415"/>
    <lineage>
        <taxon>Bacteria</taxon>
        <taxon>Pseudomonadati</taxon>
        <taxon>Pseudomonadota</taxon>
        <taxon>Gammaproteobacteria</taxon>
        <taxon>Lysobacterales</taxon>
        <taxon>Lysobacteraceae</taxon>
        <taxon>Stenotrophomonas</taxon>
    </lineage>
</organism>
<dbReference type="GO" id="GO:0016485">
    <property type="term" value="P:protein processing"/>
    <property type="evidence" value="ECO:0007669"/>
    <property type="project" value="TreeGrafter"/>
</dbReference>
<evidence type="ECO:0000256" key="6">
    <source>
        <dbReference type="ARBA" id="ARBA00022833"/>
    </source>
</evidence>
<dbReference type="PANTHER" id="PTHR11733">
    <property type="entry name" value="ZINC METALLOPROTEASE FAMILY M13 NEPRILYSIN-RELATED"/>
    <property type="match status" value="1"/>
</dbReference>
<evidence type="ECO:0000256" key="7">
    <source>
        <dbReference type="ARBA" id="ARBA00023049"/>
    </source>
</evidence>
<reference evidence="10 11" key="1">
    <citation type="submission" date="2020-08" db="EMBL/GenBank/DDBJ databases">
        <title>Stenotrophomonas tumulicola JCM 30961.</title>
        <authorList>
            <person name="Deng Y."/>
        </authorList>
    </citation>
    <scope>NUCLEOTIDE SEQUENCE [LARGE SCALE GENOMIC DNA]</scope>
    <source>
        <strain evidence="10 11">JCM 30961</strain>
    </source>
</reference>
<evidence type="ECO:0000313" key="10">
    <source>
        <dbReference type="EMBL" id="MBA8683368.1"/>
    </source>
</evidence>
<feature type="domain" description="Peptidase M13 C-terminal" evidence="8">
    <location>
        <begin position="536"/>
        <end position="734"/>
    </location>
</feature>
<dbReference type="InterPro" id="IPR018497">
    <property type="entry name" value="Peptidase_M13_C"/>
</dbReference>
<keyword evidence="11" id="KW-1185">Reference proteome</keyword>
<comment type="caution">
    <text evidence="10">The sequence shown here is derived from an EMBL/GenBank/DDBJ whole genome shotgun (WGS) entry which is preliminary data.</text>
</comment>
<dbReference type="Proteomes" id="UP000547058">
    <property type="component" value="Unassembled WGS sequence"/>
</dbReference>
<evidence type="ECO:0000256" key="3">
    <source>
        <dbReference type="ARBA" id="ARBA00022670"/>
    </source>
</evidence>
<evidence type="ECO:0000259" key="8">
    <source>
        <dbReference type="Pfam" id="PF01431"/>
    </source>
</evidence>
<dbReference type="Pfam" id="PF01431">
    <property type="entry name" value="Peptidase_M13"/>
    <property type="match status" value="1"/>
</dbReference>
<dbReference type="GO" id="GO:0046872">
    <property type="term" value="F:metal ion binding"/>
    <property type="evidence" value="ECO:0007669"/>
    <property type="project" value="UniProtKB-KW"/>
</dbReference>
<dbReference type="Gene3D" id="3.40.390.10">
    <property type="entry name" value="Collagenase (Catalytic Domain)"/>
    <property type="match status" value="1"/>
</dbReference>
<name>A0A7W3FPH7_9GAMM</name>
<dbReference type="GO" id="GO:0005886">
    <property type="term" value="C:plasma membrane"/>
    <property type="evidence" value="ECO:0007669"/>
    <property type="project" value="TreeGrafter"/>
</dbReference>
<dbReference type="CDD" id="cd08662">
    <property type="entry name" value="M13"/>
    <property type="match status" value="1"/>
</dbReference>
<dbReference type="RefSeq" id="WP_182340813.1">
    <property type="nucleotide sequence ID" value="NZ_JACGXS010000011.1"/>
</dbReference>
<evidence type="ECO:0000259" key="9">
    <source>
        <dbReference type="Pfam" id="PF05649"/>
    </source>
</evidence>
<dbReference type="SUPFAM" id="SSF55486">
    <property type="entry name" value="Metalloproteases ('zincins'), catalytic domain"/>
    <property type="match status" value="1"/>
</dbReference>
<keyword evidence="7" id="KW-0482">Metalloprotease</keyword>
<feature type="domain" description="Peptidase M13 N-terminal" evidence="9">
    <location>
        <begin position="106"/>
        <end position="483"/>
    </location>
</feature>
<protein>
    <submittedName>
        <fullName evidence="10">M13 family metallopeptidase</fullName>
    </submittedName>
</protein>
<comment type="cofactor">
    <cofactor evidence="1">
        <name>Zn(2+)</name>
        <dbReference type="ChEBI" id="CHEBI:29105"/>
    </cofactor>
</comment>
<evidence type="ECO:0000256" key="1">
    <source>
        <dbReference type="ARBA" id="ARBA00001947"/>
    </source>
</evidence>
<sequence>MHDIPAAAPSASADSPLLHPVVPSSVANFITDATTATCVRRPRHCGAALATGTLLLGSAGIGALLVHLLGHPDATEPAPSRFQLDPSALPPLPRFDAGEMDITRSPCQSLGAHVNARWEESAQLTPGRTREGTFDKLRDRSLLVRLQLAGQIAAHPHPDAAEKIIADLWTGGMDTAHIEARGIAPLLPQLQAIEQLTDRQTLFQHLFQIAAQGRNPLFALTVLPDLRHPSRSMAYLAQGGLGLPDSGWYAEPGRAPLVQAYQAHIARTLQLSGMPADEAVAAASNVLGLERKLAAASKAFAELTADVSIYYHPVSLEQARIESNGIDWHQFFQAQGIEAPDSISLGMQEFFAEAGRLLGSAPLDHWKAYLRFHALDAAAPYMSEAFVAAHRAFHDVALKGREGEIPRWARVLDIIERSAGSAFSKAYVDATLSPHSAQRMQALTSALHDALVRRLQAVPWMDDATRHQAAEKARRMRLEHGQPKRWQAWPEGLTHGQDFLHDVQAAQAFTHRHNINGIGQALDTDAWKMTPQTVDAYYDATQNRIVLPAALLQPPFFDPDADDALNFGGIAVIIAHEMAHGFDSLGSQFAADGSLRDGWSEDDHRRFNSLAARVEAQFGQYQVDGRPVDGALTLDENLADLGALAIAFDAMQAATAGIPDPMVDGMTRAQRFFANFAFSWRTLATPQRIALDMVTDNHAPGTVRADGAPSNMPAFAQAFNCTPGDPMARRDADRVTFL</sequence>
<dbReference type="AlphaFoldDB" id="A0A7W3FPH7"/>
<keyword evidence="5" id="KW-0378">Hydrolase</keyword>
<accession>A0A7W3FPH7</accession>
<evidence type="ECO:0000256" key="4">
    <source>
        <dbReference type="ARBA" id="ARBA00022723"/>
    </source>
</evidence>
<keyword evidence="6" id="KW-0862">Zinc</keyword>